<keyword evidence="3 12" id="KW-0479">Metal-binding</keyword>
<evidence type="ECO:0000256" key="11">
    <source>
        <dbReference type="PIRSR" id="PIRSR617512-2"/>
    </source>
</evidence>
<dbReference type="Proteomes" id="UP000032673">
    <property type="component" value="Unassembled WGS sequence"/>
</dbReference>
<dbReference type="SUPFAM" id="SSF50998">
    <property type="entry name" value="Quinoprotein alcohol dehydrogenase-like"/>
    <property type="match status" value="1"/>
</dbReference>
<feature type="binding site" evidence="11">
    <location>
        <position position="369"/>
    </location>
    <ligand>
        <name>pyrroloquinoline quinone</name>
        <dbReference type="ChEBI" id="CHEBI:58442"/>
    </ligand>
</feature>
<reference evidence="16 18" key="1">
    <citation type="submission" date="2012-11" db="EMBL/GenBank/DDBJ databases">
        <title>Whole genome sequence of Acetobacter indonesiensis 5H-1.</title>
        <authorList>
            <person name="Azuma Y."/>
            <person name="Higashiura N."/>
            <person name="Hirakawa H."/>
            <person name="Matsushita K."/>
        </authorList>
    </citation>
    <scope>NUCLEOTIDE SEQUENCE [LARGE SCALE GENOMIC DNA]</scope>
    <source>
        <strain evidence="16 18">5H-1</strain>
    </source>
</reference>
<dbReference type="GO" id="GO:0020037">
    <property type="term" value="F:heme binding"/>
    <property type="evidence" value="ECO:0007669"/>
    <property type="project" value="InterPro"/>
</dbReference>
<evidence type="ECO:0000313" key="17">
    <source>
        <dbReference type="EMBL" id="GEN02063.1"/>
    </source>
</evidence>
<feature type="domain" description="Cytochrome c" evidence="15">
    <location>
        <begin position="634"/>
        <end position="713"/>
    </location>
</feature>
<dbReference type="GO" id="GO:0030288">
    <property type="term" value="C:outer membrane-bounded periplasmic space"/>
    <property type="evidence" value="ECO:0007669"/>
    <property type="project" value="InterPro"/>
</dbReference>
<feature type="binding site" description="axial binding residue" evidence="12">
    <location>
        <position position="651"/>
    </location>
    <ligand>
        <name>heme c</name>
        <dbReference type="ChEBI" id="CHEBI:61717"/>
    </ligand>
    <ligandPart>
        <name>Fe</name>
        <dbReference type="ChEBI" id="CHEBI:18248"/>
    </ligandPart>
</feature>
<feature type="binding site" evidence="11">
    <location>
        <position position="197"/>
    </location>
    <ligand>
        <name>pyrroloquinoline quinone</name>
        <dbReference type="ChEBI" id="CHEBI:58442"/>
    </ligand>
</feature>
<feature type="binding site" evidence="11">
    <location>
        <begin position="213"/>
        <end position="214"/>
    </location>
    <ligand>
        <name>pyrroloquinoline quinone</name>
        <dbReference type="ChEBI" id="CHEBI:58442"/>
    </ligand>
</feature>
<comment type="caution">
    <text evidence="17">The sequence shown here is derived from an EMBL/GenBank/DDBJ whole genome shotgun (WGS) entry which is preliminary data.</text>
</comment>
<keyword evidence="7" id="KW-0560">Oxidoreductase</keyword>
<sequence length="726" mass="79150">MSIVASSSFRKAFFATLRACFVVGATCPAILPFTAYAAPAEQSLLHAEDHPADWLTHGRTYSEQRYSPLAQITPQTISRLHLAWHYDLASNRGQEATPLVKDGVLYTSTAWSRVKALDAATGKVLWAFDPKVDGTYGVRGCCDVVNRGLAYWNGKLYLGTFDNRLIALDAKTGKPVWSVNTIPADADLGKQKAYTITGAPRVAKGRVLIGNGGAEFGARGFLSAYDAETGKLDWRFFTVPNPQNKPDNAPSDAVLMKTAYKTWGAKGAWVRQGGGGTVWDSIVYDPVTDLVYFGTGNGSPWNYGLRSEGKGDNLFLNSIIAVRPETGDYVWHFQETPKDHWDYTATQQIMTLDLPIEGQMRHVIVHAPKNGFFYVLDAKTGAFLSGKNFVYVNWASGLDPKTGYPLFNPDALYSQTGKMFHIFPGDMGAHGIAAMAYSPRTKLVYLPVQQVPDFLKAAKTFEPHPDGWNLGLDVEANDKMPTLKEQQDQAKDLAGWLVAWDPVQQKEIWRIPQPGPANGGVVATAGDLVFQGLTNGFFHAYRAQDGKDLFSFDAQTGIIASPISYMAHGRQYIAVLAGWGGSYGLNASGLARQKTGSINRSRVLAFALDGTDTLPPAVDPPTPALPPPATFDQKQALAGSRQFAIYCQFCHGANVEGTGVLPDLRHSAAIQDKDAFYSIVGEGALSQFGMDRFDKSMTPAEIETLRHFIIERAHQTLPAQTPAHAP</sequence>
<dbReference type="InterPro" id="IPR018391">
    <property type="entry name" value="PQQ_b-propeller_rpt"/>
</dbReference>
<dbReference type="EMBL" id="BAMW01000006">
    <property type="protein sequence ID" value="GAN62096.1"/>
    <property type="molecule type" value="Genomic_DNA"/>
</dbReference>
<dbReference type="GO" id="GO:0016614">
    <property type="term" value="F:oxidoreductase activity, acting on CH-OH group of donors"/>
    <property type="evidence" value="ECO:0007669"/>
    <property type="project" value="InterPro"/>
</dbReference>
<comment type="cofactor">
    <cofactor evidence="11">
        <name>heme c</name>
        <dbReference type="ChEBI" id="CHEBI:61717"/>
    </cofactor>
    <text evidence="11">Binds 1 heme c group per subunit.</text>
</comment>
<evidence type="ECO:0000256" key="8">
    <source>
        <dbReference type="ARBA" id="ARBA00023004"/>
    </source>
</evidence>
<dbReference type="Gene3D" id="1.10.760.10">
    <property type="entry name" value="Cytochrome c-like domain"/>
    <property type="match status" value="1"/>
</dbReference>
<comment type="cofactor">
    <cofactor evidence="12">
        <name>Ca(2+)</name>
        <dbReference type="ChEBI" id="CHEBI:29108"/>
    </cofactor>
    <text evidence="12">Binds 1 Ca(2+) ion per subunit.</text>
</comment>
<dbReference type="SUPFAM" id="SSF46626">
    <property type="entry name" value="Cytochrome c"/>
    <property type="match status" value="1"/>
</dbReference>
<accession>A0A6N3SZP5</accession>
<dbReference type="InterPro" id="IPR011047">
    <property type="entry name" value="Quinoprotein_ADH-like_sf"/>
</dbReference>
<dbReference type="InterPro" id="IPR009056">
    <property type="entry name" value="Cyt_c-like_dom"/>
</dbReference>
<organism evidence="17 19">
    <name type="scientific">Acetobacter indonesiensis</name>
    <dbReference type="NCBI Taxonomy" id="104101"/>
    <lineage>
        <taxon>Bacteria</taxon>
        <taxon>Pseudomonadati</taxon>
        <taxon>Pseudomonadota</taxon>
        <taxon>Alphaproteobacteria</taxon>
        <taxon>Acetobacterales</taxon>
        <taxon>Acetobacteraceae</taxon>
        <taxon>Acetobacter</taxon>
    </lineage>
</organism>
<dbReference type="PROSITE" id="PS00364">
    <property type="entry name" value="BACTERIAL_PQQ_2"/>
    <property type="match status" value="1"/>
</dbReference>
<dbReference type="PROSITE" id="PS51007">
    <property type="entry name" value="CYTC"/>
    <property type="match status" value="1"/>
</dbReference>
<dbReference type="InterPro" id="IPR017512">
    <property type="entry name" value="PQQ_MeOH/EtOH_DH"/>
</dbReference>
<keyword evidence="4 14" id="KW-0732">Signal</keyword>
<feature type="active site" description="Proton acceptor" evidence="10">
    <location>
        <position position="342"/>
    </location>
</feature>
<evidence type="ECO:0000256" key="1">
    <source>
        <dbReference type="ARBA" id="ARBA00008156"/>
    </source>
</evidence>
<feature type="binding site" evidence="12">
    <location>
        <position position="215"/>
    </location>
    <ligand>
        <name>Ca(2+)</name>
        <dbReference type="ChEBI" id="CHEBI:29108"/>
    </ligand>
</feature>
<dbReference type="GO" id="GO:0016020">
    <property type="term" value="C:membrane"/>
    <property type="evidence" value="ECO:0007669"/>
    <property type="project" value="InterPro"/>
</dbReference>
<dbReference type="Pfam" id="PF01011">
    <property type="entry name" value="PQQ"/>
    <property type="match status" value="2"/>
</dbReference>
<evidence type="ECO:0000313" key="16">
    <source>
        <dbReference type="EMBL" id="GAN62096.1"/>
    </source>
</evidence>
<keyword evidence="18" id="KW-1185">Reference proteome</keyword>
<evidence type="ECO:0000256" key="14">
    <source>
        <dbReference type="SAM" id="SignalP"/>
    </source>
</evidence>
<feature type="binding site" evidence="11">
    <location>
        <position position="277"/>
    </location>
    <ligand>
        <name>pyrroloquinoline quinone</name>
        <dbReference type="ChEBI" id="CHEBI:58442"/>
    </ligand>
</feature>
<evidence type="ECO:0000256" key="9">
    <source>
        <dbReference type="ARBA" id="ARBA00023157"/>
    </source>
</evidence>
<evidence type="ECO:0000256" key="12">
    <source>
        <dbReference type="PIRSR" id="PIRSR617512-3"/>
    </source>
</evidence>
<evidence type="ECO:0000256" key="6">
    <source>
        <dbReference type="ARBA" id="ARBA00022891"/>
    </source>
</evidence>
<dbReference type="CDD" id="cd10279">
    <property type="entry name" value="PQQ_ADH_II"/>
    <property type="match status" value="1"/>
</dbReference>
<dbReference type="GO" id="GO:0005509">
    <property type="term" value="F:calcium ion binding"/>
    <property type="evidence" value="ECO:0007669"/>
    <property type="project" value="InterPro"/>
</dbReference>
<proteinExistence type="inferred from homology"/>
<evidence type="ECO:0000256" key="13">
    <source>
        <dbReference type="PIRSR" id="PIRSR617512-4"/>
    </source>
</evidence>
<evidence type="ECO:0000256" key="3">
    <source>
        <dbReference type="ARBA" id="ARBA00022723"/>
    </source>
</evidence>
<feature type="binding site" description="covalent" evidence="11">
    <location>
        <position position="650"/>
    </location>
    <ligand>
        <name>heme c</name>
        <dbReference type="ChEBI" id="CHEBI:61717"/>
    </ligand>
</feature>
<dbReference type="PANTHER" id="PTHR32303">
    <property type="entry name" value="QUINOPROTEIN ALCOHOL DEHYDROGENASE (CYTOCHROME C)"/>
    <property type="match status" value="1"/>
</dbReference>
<feature type="binding site" evidence="12">
    <location>
        <position position="342"/>
    </location>
    <ligand>
        <name>Ca(2+)</name>
        <dbReference type="ChEBI" id="CHEBI:29108"/>
    </ligand>
</feature>
<dbReference type="Gene3D" id="2.140.10.10">
    <property type="entry name" value="Quinoprotein alcohol dehydrogenase-like superfamily"/>
    <property type="match status" value="1"/>
</dbReference>
<feature type="binding site" evidence="11">
    <location>
        <position position="147"/>
    </location>
    <ligand>
        <name>pyrroloquinoline quinone</name>
        <dbReference type="ChEBI" id="CHEBI:58442"/>
    </ligand>
</feature>
<feature type="binding site" evidence="12">
    <location>
        <position position="297"/>
    </location>
    <ligand>
        <name>Ca(2+)</name>
        <dbReference type="ChEBI" id="CHEBI:29108"/>
    </ligand>
</feature>
<evidence type="ECO:0000256" key="10">
    <source>
        <dbReference type="PIRSR" id="PIRSR617512-1"/>
    </source>
</evidence>
<evidence type="ECO:0000313" key="19">
    <source>
        <dbReference type="Proteomes" id="UP000321104"/>
    </source>
</evidence>
<keyword evidence="9 13" id="KW-1015">Disulfide bond</keyword>
<dbReference type="InterPro" id="IPR036909">
    <property type="entry name" value="Cyt_c-like_dom_sf"/>
</dbReference>
<keyword evidence="5 12" id="KW-0106">Calcium</keyword>
<evidence type="ECO:0000256" key="4">
    <source>
        <dbReference type="ARBA" id="ARBA00022729"/>
    </source>
</evidence>
<evidence type="ECO:0000256" key="7">
    <source>
        <dbReference type="ARBA" id="ARBA00023002"/>
    </source>
</evidence>
<keyword evidence="6 11" id="KW-0634">PQQ</keyword>
<feature type="chain" id="PRO_5026982934" evidence="14">
    <location>
        <begin position="38"/>
        <end position="726"/>
    </location>
</feature>
<dbReference type="GO" id="GO:0009055">
    <property type="term" value="F:electron transfer activity"/>
    <property type="evidence" value="ECO:0007669"/>
    <property type="project" value="InterPro"/>
</dbReference>
<protein>
    <submittedName>
        <fullName evidence="16">Alcohol dehydrogenase PQQ-dependent, large subunit</fullName>
    </submittedName>
    <submittedName>
        <fullName evidence="17">Quinoprotein ethanol dehydrogenase</fullName>
    </submittedName>
</protein>
<feature type="binding site" description="axial binding residue" evidence="12">
    <location>
        <position position="690"/>
    </location>
    <ligand>
        <name>heme c</name>
        <dbReference type="ChEBI" id="CHEBI:61717"/>
    </ligand>
    <ligandPart>
        <name>Fe</name>
        <dbReference type="ChEBI" id="CHEBI:18248"/>
    </ligandPart>
</feature>
<dbReference type="InterPro" id="IPR002372">
    <property type="entry name" value="PQQ_rpt_dom"/>
</dbReference>
<keyword evidence="8 12" id="KW-0408">Iron</keyword>
<evidence type="ECO:0000256" key="2">
    <source>
        <dbReference type="ARBA" id="ARBA00022617"/>
    </source>
</evidence>
<evidence type="ECO:0000256" key="5">
    <source>
        <dbReference type="ARBA" id="ARBA00022837"/>
    </source>
</evidence>
<reference evidence="17 19" key="2">
    <citation type="submission" date="2019-07" db="EMBL/GenBank/DDBJ databases">
        <title>Whole genome shotgun sequence of Acetobacter indonesiensis NBRC 16471.</title>
        <authorList>
            <person name="Hosoyama A."/>
            <person name="Uohara A."/>
            <person name="Ohji S."/>
            <person name="Ichikawa N."/>
        </authorList>
    </citation>
    <scope>NUCLEOTIDE SEQUENCE [LARGE SCALE GENOMIC DNA]</scope>
    <source>
        <strain evidence="17 19">NBRC 16471</strain>
    </source>
</reference>
<comment type="cofactor">
    <cofactor evidence="11">
        <name>pyrroloquinoline quinone</name>
        <dbReference type="ChEBI" id="CHEBI:58442"/>
    </cofactor>
    <text evidence="11">Binds 1 PQQ group per subunit.</text>
</comment>
<feature type="disulfide bond" evidence="13">
    <location>
        <begin position="141"/>
        <end position="142"/>
    </location>
</feature>
<name>A0A6N3SZP5_9PROT</name>
<keyword evidence="2 11" id="KW-0349">Heme</keyword>
<evidence type="ECO:0000259" key="15">
    <source>
        <dbReference type="PROSITE" id="PS51007"/>
    </source>
</evidence>
<feature type="signal peptide" evidence="14">
    <location>
        <begin position="1"/>
        <end position="37"/>
    </location>
</feature>
<comment type="similarity">
    <text evidence="1">Belongs to the bacterial PQQ dehydrogenase family.</text>
</comment>
<dbReference type="EMBL" id="BJXQ01000001">
    <property type="protein sequence ID" value="GEN02063.1"/>
    <property type="molecule type" value="Genomic_DNA"/>
</dbReference>
<dbReference type="Proteomes" id="UP000321104">
    <property type="component" value="Unassembled WGS sequence"/>
</dbReference>
<evidence type="ECO:0000313" key="18">
    <source>
        <dbReference type="Proteomes" id="UP000032673"/>
    </source>
</evidence>
<gene>
    <name evidence="17" type="primary">exaA</name>
    <name evidence="16" type="ORF">Abin_006_086</name>
    <name evidence="17" type="ORF">AIN02nite_00880</name>
</gene>
<dbReference type="AlphaFoldDB" id="A0A6N3SZP5"/>
<feature type="binding site" evidence="11">
    <location>
        <position position="95"/>
    </location>
    <ligand>
        <name>pyrroloquinoline quinone</name>
        <dbReference type="ChEBI" id="CHEBI:58442"/>
    </ligand>
</feature>
<dbReference type="InterPro" id="IPR001479">
    <property type="entry name" value="Quinoprotein_DH_CS"/>
</dbReference>
<feature type="binding site" description="covalent" evidence="11">
    <location>
        <position position="647"/>
    </location>
    <ligand>
        <name>heme c</name>
        <dbReference type="ChEBI" id="CHEBI:61717"/>
    </ligand>
</feature>
<dbReference type="NCBIfam" id="TIGR03075">
    <property type="entry name" value="PQQ_enz_alc_DH"/>
    <property type="match status" value="1"/>
</dbReference>
<dbReference type="SMART" id="SM00564">
    <property type="entry name" value="PQQ"/>
    <property type="match status" value="4"/>
</dbReference>